<sequence>MYAIVRHYNASSGSIEEMVEQVDREFADRIPEQVGSILYTAVHTGDGTAMTITMFADTATANRSEQTVAQVQQALAARFGVSETAVHRGEVLVSRASQAVAETVRFTR</sequence>
<evidence type="ECO:0000313" key="1">
    <source>
        <dbReference type="EMBL" id="TDC83632.1"/>
    </source>
</evidence>
<keyword evidence="2" id="KW-1185">Reference proteome</keyword>
<evidence type="ECO:0008006" key="3">
    <source>
        <dbReference type="Google" id="ProtNLM"/>
    </source>
</evidence>
<proteinExistence type="predicted"/>
<name>A0A4R4U673_9ACTN</name>
<dbReference type="EMBL" id="SMKO01000358">
    <property type="protein sequence ID" value="TDC83632.1"/>
    <property type="molecule type" value="Genomic_DNA"/>
</dbReference>
<accession>A0A4R4U673</accession>
<gene>
    <name evidence="1" type="ORF">E1292_49805</name>
</gene>
<evidence type="ECO:0000313" key="2">
    <source>
        <dbReference type="Proteomes" id="UP000295258"/>
    </source>
</evidence>
<protein>
    <recommendedName>
        <fullName evidence="3">ABM domain-containing protein</fullName>
    </recommendedName>
</protein>
<reference evidence="1 2" key="1">
    <citation type="submission" date="2019-03" db="EMBL/GenBank/DDBJ databases">
        <title>Draft genome sequences of novel Actinobacteria.</title>
        <authorList>
            <person name="Sahin N."/>
            <person name="Ay H."/>
            <person name="Saygin H."/>
        </authorList>
    </citation>
    <scope>NUCLEOTIDE SEQUENCE [LARGE SCALE GENOMIC DNA]</scope>
    <source>
        <strain evidence="1 2">KC310</strain>
    </source>
</reference>
<comment type="caution">
    <text evidence="1">The sequence shown here is derived from an EMBL/GenBank/DDBJ whole genome shotgun (WGS) entry which is preliminary data.</text>
</comment>
<dbReference type="Proteomes" id="UP000295258">
    <property type="component" value="Unassembled WGS sequence"/>
</dbReference>
<organism evidence="1 2">
    <name type="scientific">Nonomuraea deserti</name>
    <dbReference type="NCBI Taxonomy" id="1848322"/>
    <lineage>
        <taxon>Bacteria</taxon>
        <taxon>Bacillati</taxon>
        <taxon>Actinomycetota</taxon>
        <taxon>Actinomycetes</taxon>
        <taxon>Streptosporangiales</taxon>
        <taxon>Streptosporangiaceae</taxon>
        <taxon>Nonomuraea</taxon>
    </lineage>
</organism>
<dbReference type="AlphaFoldDB" id="A0A4R4U673"/>
<dbReference type="RefSeq" id="WP_132606784.1">
    <property type="nucleotide sequence ID" value="NZ_SMKO01000358.1"/>
</dbReference>